<dbReference type="InterPro" id="IPR047939">
    <property type="entry name" value="BREX_1_PglX"/>
</dbReference>
<dbReference type="RefSeq" id="WP_178365090.1">
    <property type="nucleotide sequence ID" value="NZ_JACADJ010000003.1"/>
</dbReference>
<dbReference type="Gene3D" id="3.40.50.150">
    <property type="entry name" value="Vaccinia Virus protein VP39"/>
    <property type="match status" value="1"/>
</dbReference>
<accession>A0A850SQ90</accession>
<dbReference type="GO" id="GO:0003676">
    <property type="term" value="F:nucleic acid binding"/>
    <property type="evidence" value="ECO:0007669"/>
    <property type="project" value="InterPro"/>
</dbReference>
<dbReference type="PANTHER" id="PTHR33841">
    <property type="entry name" value="DNA METHYLTRANSFERASE YEEA-RELATED"/>
    <property type="match status" value="1"/>
</dbReference>
<dbReference type="Proteomes" id="UP000553343">
    <property type="component" value="Unassembled WGS sequence"/>
</dbReference>
<keyword evidence="9" id="KW-1185">Reference proteome</keyword>
<keyword evidence="3 8" id="KW-0808">Transferase</keyword>
<evidence type="ECO:0000313" key="9">
    <source>
        <dbReference type="Proteomes" id="UP000553343"/>
    </source>
</evidence>
<keyword evidence="6" id="KW-0175">Coiled coil</keyword>
<dbReference type="EMBL" id="JACADJ010000003">
    <property type="protein sequence ID" value="NWH03634.1"/>
    <property type="molecule type" value="Genomic_DNA"/>
</dbReference>
<keyword evidence="4" id="KW-0949">S-adenosyl-L-methionine</keyword>
<dbReference type="InterPro" id="IPR011639">
    <property type="entry name" value="MethylTrfase_TaqI-like_dom"/>
</dbReference>
<comment type="catalytic activity">
    <reaction evidence="5">
        <text>a 2'-deoxyadenosine in DNA + S-adenosyl-L-methionine = an N(6)-methyl-2'-deoxyadenosine in DNA + S-adenosyl-L-homocysteine + H(+)</text>
        <dbReference type="Rhea" id="RHEA:15197"/>
        <dbReference type="Rhea" id="RHEA-COMP:12418"/>
        <dbReference type="Rhea" id="RHEA-COMP:12419"/>
        <dbReference type="ChEBI" id="CHEBI:15378"/>
        <dbReference type="ChEBI" id="CHEBI:57856"/>
        <dbReference type="ChEBI" id="CHEBI:59789"/>
        <dbReference type="ChEBI" id="CHEBI:90615"/>
        <dbReference type="ChEBI" id="CHEBI:90616"/>
        <dbReference type="EC" id="2.1.1.72"/>
    </reaction>
</comment>
<dbReference type="PROSITE" id="PS00092">
    <property type="entry name" value="N6_MTASE"/>
    <property type="match status" value="1"/>
</dbReference>
<evidence type="ECO:0000259" key="7">
    <source>
        <dbReference type="Pfam" id="PF07669"/>
    </source>
</evidence>
<evidence type="ECO:0000256" key="2">
    <source>
        <dbReference type="ARBA" id="ARBA00022603"/>
    </source>
</evidence>
<dbReference type="GO" id="GO:0009007">
    <property type="term" value="F:site-specific DNA-methyltransferase (adenine-specific) activity"/>
    <property type="evidence" value="ECO:0007669"/>
    <property type="project" value="UniProtKB-EC"/>
</dbReference>
<dbReference type="PANTHER" id="PTHR33841:SF1">
    <property type="entry name" value="DNA METHYLTRANSFERASE A"/>
    <property type="match status" value="1"/>
</dbReference>
<sequence length="1198" mass="139379">MNTSQLKPFAQNARRQLIELVSTKLSIVLDTNSAARRENEKAVKELEKEISRTSEDQVVEKVAYIWFNRFCALRFMDVNRYTSIGVVSPAQGLSQPEILMEAKQGHIDEGLRIDKNRVFGLLNETIPSPEPQQEAYRILLVAVCNDYYSTMPFLFERIADYTELLMPDDLLSDSSILTTTREALSEEACSDVEVIGWLYQFYISEKKDEVFAGLKKNKKVTPENIPAATQLFTPNWIVRYLVENSLGRLWMLNNPGSKLIDRMDYYIKPEQEEKDFLVIKSPEEIKICDPACGSGHMLVYAFEILYTIYEEQGYDAPKIPQLILENNLYGIEIDERAGELAAFALCMKAREKYRRFFKKKVHPNICVLENINFEAHEVKSYMDAVGPDLFSMDLSTLLYQFKEADNFGSLIRPELTNVSDVLRLIDEKKVADDMFLQGIHQRVLKVLKQADYLSPKYHVVVANPPYMGRKGMNSRLGKWVKDNYPNSKLDLFTMFLERCIQLSLKKGYMGMINLPSWLFLSSFAKLRKFILDNYVIDSMLHMGRGIFGIDWGSTAFVIKTAKEPNKLGFYYRLHKRNFQHIYYNDIAKIYLNSKNNTEYKYNFDLYRDETGVNEIPSESDDSGQRIRYRSSSSNFKSIPGTPITYWLSDNVRNIFKKLPNLSDISTSAVGQNTGDNDRFLKFWYEISKSKINYGCKIREDTYNDSFKWYPYNKGGGYRKWYGNLIYVVNWENDAEEIKKYAVQRNKGKHWSRYIQNLEWLFHEGITWSDVTSGRLSGRYLPPGFISDVSGHSAFFTKDVPFEIGLSVINSTFVFNIAKVLNPTIHFQAGNYRDIPYSNKLYNSATQSNIQQLIKIGVRDWNSYETSWDFTRSPLLTSNLKQSTLKKTYSTLKSCFNEDVMKMKELEEKNNIHFMESYGLVDEFKPELSMSEITLTCNPYYRYGGNKSEKELENVFLGDTIKEFLSYSVGCMFGRYSLDKEGLILKNQGETIENYLAKIPQAIFKPDDDNVIPIMEVDWFSDDIAERFKKFLRVTFGEEHYAENLEFIEKAIGKDIRKFFLKDFYTYHVKMYKKRPIYWMFSSPKGSFNALIYMHRYRPDTVSIVLNDYLREFRTKLSARKDNLEKISISTSASQGEKTKALKEIEQIKKVLDEVDEYERDILYPLATKQIEIDLDDGVKENYPKFGKALKKVIGLSEQ</sequence>
<organism evidence="8 9">
    <name type="scientific">Desulfobacter latus</name>
    <dbReference type="NCBI Taxonomy" id="2292"/>
    <lineage>
        <taxon>Bacteria</taxon>
        <taxon>Pseudomonadati</taxon>
        <taxon>Thermodesulfobacteriota</taxon>
        <taxon>Desulfobacteria</taxon>
        <taxon>Desulfobacterales</taxon>
        <taxon>Desulfobacteraceae</taxon>
        <taxon>Desulfobacter</taxon>
    </lineage>
</organism>
<evidence type="ECO:0000256" key="6">
    <source>
        <dbReference type="SAM" id="Coils"/>
    </source>
</evidence>
<dbReference type="SUPFAM" id="SSF53335">
    <property type="entry name" value="S-adenosyl-L-methionine-dependent methyltransferases"/>
    <property type="match status" value="1"/>
</dbReference>
<keyword evidence="2 8" id="KW-0489">Methyltransferase</keyword>
<evidence type="ECO:0000313" key="8">
    <source>
        <dbReference type="EMBL" id="NWH03634.1"/>
    </source>
</evidence>
<dbReference type="GO" id="GO:0032259">
    <property type="term" value="P:methylation"/>
    <property type="evidence" value="ECO:0007669"/>
    <property type="project" value="UniProtKB-KW"/>
</dbReference>
<name>A0A850SQ90_9BACT</name>
<protein>
    <recommendedName>
        <fullName evidence="1">site-specific DNA-methyltransferase (adenine-specific)</fullName>
        <ecNumber evidence="1">2.1.1.72</ecNumber>
    </recommendedName>
</protein>
<dbReference type="InterPro" id="IPR002052">
    <property type="entry name" value="DNA_methylase_N6_adenine_CS"/>
</dbReference>
<dbReference type="InterPro" id="IPR029063">
    <property type="entry name" value="SAM-dependent_MTases_sf"/>
</dbReference>
<dbReference type="Pfam" id="PF07669">
    <property type="entry name" value="Eco57I"/>
    <property type="match status" value="1"/>
</dbReference>
<dbReference type="PRINTS" id="PR00507">
    <property type="entry name" value="N12N6MTFRASE"/>
</dbReference>
<feature type="coiled-coil region" evidence="6">
    <location>
        <begin position="29"/>
        <end position="56"/>
    </location>
</feature>
<gene>
    <name evidence="8" type="primary">pglX</name>
    <name evidence="8" type="ORF">HXW94_01255</name>
</gene>
<dbReference type="AlphaFoldDB" id="A0A850SQ90"/>
<dbReference type="NCBIfam" id="NF033452">
    <property type="entry name" value="BREX_1_MTaseX"/>
    <property type="match status" value="1"/>
</dbReference>
<dbReference type="InterPro" id="IPR050953">
    <property type="entry name" value="N4_N6_ade-DNA_methylase"/>
</dbReference>
<evidence type="ECO:0000256" key="1">
    <source>
        <dbReference type="ARBA" id="ARBA00011900"/>
    </source>
</evidence>
<feature type="domain" description="Type II methyltransferase M.TaqI-like" evidence="7">
    <location>
        <begin position="326"/>
        <end position="546"/>
    </location>
</feature>
<evidence type="ECO:0000256" key="5">
    <source>
        <dbReference type="ARBA" id="ARBA00047942"/>
    </source>
</evidence>
<evidence type="ECO:0000256" key="4">
    <source>
        <dbReference type="ARBA" id="ARBA00022691"/>
    </source>
</evidence>
<evidence type="ECO:0000256" key="3">
    <source>
        <dbReference type="ARBA" id="ARBA00022679"/>
    </source>
</evidence>
<dbReference type="EC" id="2.1.1.72" evidence="1"/>
<proteinExistence type="predicted"/>
<dbReference type="GO" id="GO:0006304">
    <property type="term" value="P:DNA modification"/>
    <property type="evidence" value="ECO:0007669"/>
    <property type="project" value="InterPro"/>
</dbReference>
<reference evidence="8 9" key="1">
    <citation type="submission" date="2020-06" db="EMBL/GenBank/DDBJ databases">
        <title>High-quality draft genome of sulfate reducer Desulfobacter latus type strain AcrS2 isolated from marine sediment.</title>
        <authorList>
            <person name="Hoppe M."/>
            <person name="Larsen C.K."/>
            <person name="Marshall I.P.G."/>
            <person name="Schramm A."/>
            <person name="Marietou A.G."/>
        </authorList>
    </citation>
    <scope>NUCLEOTIDE SEQUENCE [LARGE SCALE GENOMIC DNA]</scope>
    <source>
        <strain evidence="8 9">AcRS2</strain>
    </source>
</reference>
<comment type="caution">
    <text evidence="8">The sequence shown here is derived from an EMBL/GenBank/DDBJ whole genome shotgun (WGS) entry which is preliminary data.</text>
</comment>